<dbReference type="GeneID" id="1019817"/>
<evidence type="ECO:0000313" key="1">
    <source>
        <dbReference type="EMBL" id="BAB99253.1"/>
    </source>
</evidence>
<dbReference type="BioCyc" id="CORYNE:G18NG-11452-MONOMER"/>
<dbReference type="EMBL" id="BA000036">
    <property type="protein sequence ID" value="BAB99253.1"/>
    <property type="molecule type" value="Genomic_DNA"/>
</dbReference>
<reference evidence="2" key="1">
    <citation type="journal article" date="2003" name="Appl. Microbiol. Biotechnol.">
        <title>The Corynebacterium glutamicum genome: features and impacts on biotechnological processes.</title>
        <authorList>
            <person name="Ikeda M."/>
            <person name="Nakagawa S."/>
        </authorList>
    </citation>
    <scope>NUCLEOTIDE SEQUENCE [LARGE SCALE GENOMIC DNA]</scope>
    <source>
        <strain evidence="2">ATCC 13032 / DSM 20300 / BCRC 11384 / JCM 1318 / LMG 3730 / NCIMB 10025</strain>
    </source>
</reference>
<dbReference type="Proteomes" id="UP000000582">
    <property type="component" value="Chromosome"/>
</dbReference>
<gene>
    <name evidence="1" type="ordered locus">Cgl1860</name>
</gene>
<dbReference type="AlphaFoldDB" id="Q8NPF3"/>
<keyword evidence="2" id="KW-1185">Reference proteome</keyword>
<dbReference type="HOGENOM" id="CLU_1388218_0_0_11"/>
<dbReference type="OrthoDB" id="9907971at2"/>
<accession>Q8NPF3</accession>
<proteinExistence type="predicted"/>
<dbReference type="KEGG" id="cgl:Cgl1860"/>
<dbReference type="PATRIC" id="fig|196627.13.peg.1796"/>
<evidence type="ECO:0000313" key="2">
    <source>
        <dbReference type="Proteomes" id="UP000000582"/>
    </source>
</evidence>
<organism evidence="1 2">
    <name type="scientific">Corynebacterium glutamicum (strain ATCC 13032 / DSM 20300 / JCM 1318 / BCRC 11384 / CCUG 27702 / LMG 3730 / NBRC 12168 / NCIMB 10025 / NRRL B-2784 / 534)</name>
    <dbReference type="NCBI Taxonomy" id="196627"/>
    <lineage>
        <taxon>Bacteria</taxon>
        <taxon>Bacillati</taxon>
        <taxon>Actinomycetota</taxon>
        <taxon>Actinomycetes</taxon>
        <taxon>Mycobacteriales</taxon>
        <taxon>Corynebacteriaceae</taxon>
        <taxon>Corynebacterium</taxon>
    </lineage>
</organism>
<sequence length="197" mass="22083">MTFLHPKAAFYPLTMDHLTDLGLDPEQLINELPTITYDVQPHNVFVLQFSTADVRVYQEGNTLFIRSAELINPELRQRQRTQLNDDLNNPASLRVCDEISGRSTVFLKDKSVVTHDHGPIAVIPHNPDEASAKAVATKHKHTLSGATSDHPYAGMTLKDMIEQGFTLTPLEFPLCAVDDPTDSDRTMHVINVREHSM</sequence>
<protein>
    <submittedName>
        <fullName evidence="1">Uncharacterized protein</fullName>
    </submittedName>
</protein>
<dbReference type="RefSeq" id="WP_011014702.1">
    <property type="nucleotide sequence ID" value="NC_003450.3"/>
</dbReference>
<name>Q8NPF3_CORGL</name>